<dbReference type="InterPro" id="IPR016181">
    <property type="entry name" value="Acyl_CoA_acyltransferase"/>
</dbReference>
<evidence type="ECO:0000313" key="4">
    <source>
        <dbReference type="Proteomes" id="UP000228949"/>
    </source>
</evidence>
<sequence>MNTSRESNHPGQSSTVGIKENEEPPDSLGSSSPESLALKKENNQLTKVEPLPKLGSFFVESEVVTDIQKCFSLWQELSPQKTLFDTWEFRYAFYLGYRFQPYFLLLKSPYENLALLPLWFDKDEKKYVWFGSTWQEEVRFFSQEPKYIPLLLQLSPSPLLLNAISQESVNLVGDRVKFEPDESKYILNLENITSHEDYLMTIKKNARHNLRKDFRRITKQNPQIIINRFSDLDNLITLAKKRFKGKGEEADWEDPRRIETFRQVIKLAGQSYQIRMMTVKIGEKIAGVDLICLLNNTYFTVKCGYNVAEFPGIGNFVNLLEIDDAISLGMKKIDFLQNNYQWKSRLFEAIPLFQYEK</sequence>
<feature type="compositionally biased region" description="Polar residues" evidence="1">
    <location>
        <begin position="1"/>
        <end position="16"/>
    </location>
</feature>
<dbReference type="Gene3D" id="3.40.630.30">
    <property type="match status" value="1"/>
</dbReference>
<evidence type="ECO:0000313" key="3">
    <source>
        <dbReference type="EMBL" id="PIU98478.1"/>
    </source>
</evidence>
<proteinExistence type="predicted"/>
<dbReference type="InterPro" id="IPR038740">
    <property type="entry name" value="BioF2-like_GNAT_dom"/>
</dbReference>
<dbReference type="AlphaFoldDB" id="A0A2M7B5R9"/>
<dbReference type="Pfam" id="PF13480">
    <property type="entry name" value="Acetyltransf_6"/>
    <property type="match status" value="1"/>
</dbReference>
<comment type="caution">
    <text evidence="3">The sequence shown here is derived from an EMBL/GenBank/DDBJ whole genome shotgun (WGS) entry which is preliminary data.</text>
</comment>
<accession>A0A2M7B5R9</accession>
<dbReference type="SUPFAM" id="SSF55729">
    <property type="entry name" value="Acyl-CoA N-acyltransferases (Nat)"/>
    <property type="match status" value="1"/>
</dbReference>
<gene>
    <name evidence="3" type="ORF">COS61_01195</name>
</gene>
<protein>
    <recommendedName>
        <fullName evidence="2">BioF2-like acetyltransferase domain-containing protein</fullName>
    </recommendedName>
</protein>
<name>A0A2M7B5R9_9BACT</name>
<evidence type="ECO:0000259" key="2">
    <source>
        <dbReference type="Pfam" id="PF13480"/>
    </source>
</evidence>
<dbReference type="Proteomes" id="UP000228949">
    <property type="component" value="Unassembled WGS sequence"/>
</dbReference>
<organism evidence="3 4">
    <name type="scientific">Candidatus Wolfebacteria bacterium CG03_land_8_20_14_0_80_40_12</name>
    <dbReference type="NCBI Taxonomy" id="1975069"/>
    <lineage>
        <taxon>Bacteria</taxon>
        <taxon>Candidatus Wolfeibacteriota</taxon>
    </lineage>
</organism>
<feature type="region of interest" description="Disordered" evidence="1">
    <location>
        <begin position="1"/>
        <end position="35"/>
    </location>
</feature>
<reference evidence="4" key="1">
    <citation type="submission" date="2017-09" db="EMBL/GenBank/DDBJ databases">
        <title>Depth-based differentiation of microbial function through sediment-hosted aquifers and enrichment of novel symbionts in the deep terrestrial subsurface.</title>
        <authorList>
            <person name="Probst A.J."/>
            <person name="Ladd B."/>
            <person name="Jarett J.K."/>
            <person name="Geller-Mcgrath D.E."/>
            <person name="Sieber C.M.K."/>
            <person name="Emerson J.B."/>
            <person name="Anantharaman K."/>
            <person name="Thomas B.C."/>
            <person name="Malmstrom R."/>
            <person name="Stieglmeier M."/>
            <person name="Klingl A."/>
            <person name="Woyke T."/>
            <person name="Ryan C.M."/>
            <person name="Banfield J.F."/>
        </authorList>
    </citation>
    <scope>NUCLEOTIDE SEQUENCE [LARGE SCALE GENOMIC DNA]</scope>
</reference>
<evidence type="ECO:0000256" key="1">
    <source>
        <dbReference type="SAM" id="MobiDB-lite"/>
    </source>
</evidence>
<dbReference type="EMBL" id="PEVJ01000027">
    <property type="protein sequence ID" value="PIU98478.1"/>
    <property type="molecule type" value="Genomic_DNA"/>
</dbReference>
<feature type="domain" description="BioF2-like acetyltransferase" evidence="2">
    <location>
        <begin position="205"/>
        <end position="344"/>
    </location>
</feature>